<proteinExistence type="predicted"/>
<dbReference type="AlphaFoldDB" id="A0A7C5LGC9"/>
<reference evidence="1" key="1">
    <citation type="journal article" date="2020" name="mSystems">
        <title>Genome- and Community-Level Interaction Insights into Carbon Utilization and Element Cycling Functions of Hydrothermarchaeota in Hydrothermal Sediment.</title>
        <authorList>
            <person name="Zhou Z."/>
            <person name="Liu Y."/>
            <person name="Xu W."/>
            <person name="Pan J."/>
            <person name="Luo Z.H."/>
            <person name="Li M."/>
        </authorList>
    </citation>
    <scope>NUCLEOTIDE SEQUENCE [LARGE SCALE GENOMIC DNA]</scope>
    <source>
        <strain evidence="1">SpSt-1056</strain>
    </source>
</reference>
<gene>
    <name evidence="1" type="ORF">ENM11_06710</name>
</gene>
<name>A0A7C5LGC9_CALS0</name>
<evidence type="ECO:0000313" key="1">
    <source>
        <dbReference type="EMBL" id="HHK68823.1"/>
    </source>
</evidence>
<organism evidence="1">
    <name type="scientific">Caldiarchaeum subterraneum</name>
    <dbReference type="NCBI Taxonomy" id="311458"/>
    <lineage>
        <taxon>Archaea</taxon>
        <taxon>Nitrososphaerota</taxon>
        <taxon>Candidatus Caldarchaeales</taxon>
        <taxon>Candidatus Caldarchaeaceae</taxon>
        <taxon>Candidatus Caldarchaeum</taxon>
    </lineage>
</organism>
<dbReference type="EMBL" id="DRWN01000056">
    <property type="protein sequence ID" value="HHK68823.1"/>
    <property type="molecule type" value="Genomic_DNA"/>
</dbReference>
<comment type="caution">
    <text evidence="1">The sequence shown here is derived from an EMBL/GenBank/DDBJ whole genome shotgun (WGS) entry which is preliminary data.</text>
</comment>
<protein>
    <recommendedName>
        <fullName evidence="2">MAGE domain-containing protein</fullName>
    </recommendedName>
</protein>
<sequence length="198" mass="22243">MAETTSEQSAARKKLSIAMAMLLFTSHRLPGVRGYELRRKLGKNYLKIIESLNHRLEPLGLRVKILFETPADRSPREEDYDKARYFITLTDPLSLSDIVAAGWRIDDLAVLSAALAFLYSKGGKAPKQELVEMLESKLPKWRVEAALERFGRRGYLVDAGDGVLAVGWRAVAEVDQKELIKAVANMSETQPEKQEKPT</sequence>
<accession>A0A7C5LGC9</accession>
<evidence type="ECO:0008006" key="2">
    <source>
        <dbReference type="Google" id="ProtNLM"/>
    </source>
</evidence>